<name>A0AAV8VBP5_9CUCU</name>
<keyword evidence="4" id="KW-0175">Coiled coil</keyword>
<proteinExistence type="predicted"/>
<evidence type="ECO:0000313" key="6">
    <source>
        <dbReference type="EMBL" id="KAJ8911654.1"/>
    </source>
</evidence>
<reference evidence="6 7" key="1">
    <citation type="journal article" date="2023" name="Insect Mol. Biol.">
        <title>Genome sequencing provides insights into the evolution of gene families encoding plant cell wall-degrading enzymes in longhorned beetles.</title>
        <authorList>
            <person name="Shin N.R."/>
            <person name="Okamura Y."/>
            <person name="Kirsch R."/>
            <person name="Pauchet Y."/>
        </authorList>
    </citation>
    <scope>NUCLEOTIDE SEQUENCE [LARGE SCALE GENOMIC DNA]</scope>
    <source>
        <strain evidence="6">EAD_L_NR</strain>
    </source>
</reference>
<dbReference type="CDD" id="cd16614">
    <property type="entry name" value="RING-HC_UNK-like"/>
    <property type="match status" value="1"/>
</dbReference>
<dbReference type="SUPFAM" id="SSF57850">
    <property type="entry name" value="RING/U-box"/>
    <property type="match status" value="1"/>
</dbReference>
<comment type="caution">
    <text evidence="6">The sequence shown here is derived from an EMBL/GenBank/DDBJ whole genome shotgun (WGS) entry which is preliminary data.</text>
</comment>
<evidence type="ECO:0000259" key="5">
    <source>
        <dbReference type="PROSITE" id="PS50089"/>
    </source>
</evidence>
<keyword evidence="1 3" id="KW-0863">Zinc-finger</keyword>
<dbReference type="GO" id="GO:0008270">
    <property type="term" value="F:zinc ion binding"/>
    <property type="evidence" value="ECO:0007669"/>
    <property type="project" value="UniProtKB-KW"/>
</dbReference>
<keyword evidence="2" id="KW-0862">Zinc</keyword>
<keyword evidence="7" id="KW-1185">Reference proteome</keyword>
<organism evidence="6 7">
    <name type="scientific">Exocentrus adspersus</name>
    <dbReference type="NCBI Taxonomy" id="1586481"/>
    <lineage>
        <taxon>Eukaryota</taxon>
        <taxon>Metazoa</taxon>
        <taxon>Ecdysozoa</taxon>
        <taxon>Arthropoda</taxon>
        <taxon>Hexapoda</taxon>
        <taxon>Insecta</taxon>
        <taxon>Pterygota</taxon>
        <taxon>Neoptera</taxon>
        <taxon>Endopterygota</taxon>
        <taxon>Coleoptera</taxon>
        <taxon>Polyphaga</taxon>
        <taxon>Cucujiformia</taxon>
        <taxon>Chrysomeloidea</taxon>
        <taxon>Cerambycidae</taxon>
        <taxon>Lamiinae</taxon>
        <taxon>Acanthocinini</taxon>
        <taxon>Exocentrus</taxon>
    </lineage>
</organism>
<dbReference type="SMART" id="SM00184">
    <property type="entry name" value="RING"/>
    <property type="match status" value="1"/>
</dbReference>
<accession>A0AAV8VBP5</accession>
<gene>
    <name evidence="6" type="ORF">NQ315_006000</name>
</gene>
<dbReference type="InterPro" id="IPR001841">
    <property type="entry name" value="Znf_RING"/>
</dbReference>
<dbReference type="InterPro" id="IPR013083">
    <property type="entry name" value="Znf_RING/FYVE/PHD"/>
</dbReference>
<evidence type="ECO:0000256" key="4">
    <source>
        <dbReference type="SAM" id="Coils"/>
    </source>
</evidence>
<evidence type="ECO:0000256" key="3">
    <source>
        <dbReference type="PROSITE-ProRule" id="PRU00175"/>
    </source>
</evidence>
<dbReference type="Pfam" id="PF13920">
    <property type="entry name" value="zf-C3HC4_3"/>
    <property type="match status" value="1"/>
</dbReference>
<protein>
    <recommendedName>
        <fullName evidence="5">RING-type domain-containing protein</fullName>
    </recommendedName>
</protein>
<dbReference type="EMBL" id="JANEYG010000170">
    <property type="protein sequence ID" value="KAJ8911654.1"/>
    <property type="molecule type" value="Genomic_DNA"/>
</dbReference>
<dbReference type="PROSITE" id="PS50089">
    <property type="entry name" value="ZF_RING_2"/>
    <property type="match status" value="1"/>
</dbReference>
<dbReference type="Proteomes" id="UP001159042">
    <property type="component" value="Unassembled WGS sequence"/>
</dbReference>
<evidence type="ECO:0000256" key="1">
    <source>
        <dbReference type="ARBA" id="ARBA00022771"/>
    </source>
</evidence>
<keyword evidence="1 3" id="KW-0479">Metal-binding</keyword>
<dbReference type="Gene3D" id="3.30.40.10">
    <property type="entry name" value="Zinc/RING finger domain, C3HC4 (zinc finger)"/>
    <property type="match status" value="1"/>
</dbReference>
<feature type="domain" description="RING-type" evidence="5">
    <location>
        <begin position="126"/>
        <end position="160"/>
    </location>
</feature>
<feature type="coiled-coil region" evidence="4">
    <location>
        <begin position="11"/>
        <end position="59"/>
    </location>
</feature>
<evidence type="ECO:0000256" key="2">
    <source>
        <dbReference type="ARBA" id="ARBA00022833"/>
    </source>
</evidence>
<evidence type="ECO:0000313" key="7">
    <source>
        <dbReference type="Proteomes" id="UP001159042"/>
    </source>
</evidence>
<sequence length="169" mass="19645">MFLSPFKLLKKRTLREELASCRVQLTNWEERLQQARTACDVWQREADEASRKTQQVESKFNETLSQYNALKQDYESLQGGPHIRSIIKVSELSKLSLSVLKNIHAQLRQDLEEIEKVLYRETASKCMVCEERNRTVTLNCNHFVLCDTCSSTQNECPYCQTPINLISNI</sequence>
<dbReference type="AlphaFoldDB" id="A0AAV8VBP5"/>